<comment type="subcellular location">
    <subcellularLocation>
        <location evidence="1">Cell membrane</location>
        <topology evidence="1">Multi-pass membrane protein</topology>
    </subcellularLocation>
</comment>
<keyword evidence="3" id="KW-0813">Transport</keyword>
<keyword evidence="4" id="KW-1003">Cell membrane</keyword>
<dbReference type="PANTHER" id="PTHR21716">
    <property type="entry name" value="TRANSMEMBRANE PROTEIN"/>
    <property type="match status" value="1"/>
</dbReference>
<evidence type="ECO:0000256" key="4">
    <source>
        <dbReference type="ARBA" id="ARBA00022475"/>
    </source>
</evidence>
<evidence type="ECO:0000256" key="3">
    <source>
        <dbReference type="ARBA" id="ARBA00022448"/>
    </source>
</evidence>
<gene>
    <name evidence="9" type="ORF">GCM10022278_08000</name>
</gene>
<evidence type="ECO:0000256" key="6">
    <source>
        <dbReference type="ARBA" id="ARBA00022989"/>
    </source>
</evidence>
<feature type="transmembrane region" description="Helical" evidence="8">
    <location>
        <begin position="217"/>
        <end position="236"/>
    </location>
</feature>
<keyword evidence="7 8" id="KW-0472">Membrane</keyword>
<keyword evidence="10" id="KW-1185">Reference proteome</keyword>
<keyword evidence="6 8" id="KW-1133">Transmembrane helix</keyword>
<reference evidence="10" key="1">
    <citation type="journal article" date="2019" name="Int. J. Syst. Evol. Microbiol.">
        <title>The Global Catalogue of Microorganisms (GCM) 10K type strain sequencing project: providing services to taxonomists for standard genome sequencing and annotation.</title>
        <authorList>
            <consortium name="The Broad Institute Genomics Platform"/>
            <consortium name="The Broad Institute Genome Sequencing Center for Infectious Disease"/>
            <person name="Wu L."/>
            <person name="Ma J."/>
        </authorList>
    </citation>
    <scope>NUCLEOTIDE SEQUENCE [LARGE SCALE GENOMIC DNA]</scope>
    <source>
        <strain evidence="10">JCM 17555</strain>
    </source>
</reference>
<feature type="transmembrane region" description="Helical" evidence="8">
    <location>
        <begin position="242"/>
        <end position="266"/>
    </location>
</feature>
<dbReference type="EMBL" id="BAABBO010000001">
    <property type="protein sequence ID" value="GAA3951220.1"/>
    <property type="molecule type" value="Genomic_DNA"/>
</dbReference>
<dbReference type="InterPro" id="IPR002549">
    <property type="entry name" value="AI-2E-like"/>
</dbReference>
<evidence type="ECO:0000256" key="7">
    <source>
        <dbReference type="ARBA" id="ARBA00023136"/>
    </source>
</evidence>
<organism evidence="9 10">
    <name type="scientific">Allohahella marinimesophila</name>
    <dbReference type="NCBI Taxonomy" id="1054972"/>
    <lineage>
        <taxon>Bacteria</taxon>
        <taxon>Pseudomonadati</taxon>
        <taxon>Pseudomonadota</taxon>
        <taxon>Gammaproteobacteria</taxon>
        <taxon>Oceanospirillales</taxon>
        <taxon>Hahellaceae</taxon>
        <taxon>Allohahella</taxon>
    </lineage>
</organism>
<comment type="caution">
    <text evidence="9">The sequence shown here is derived from an EMBL/GenBank/DDBJ whole genome shotgun (WGS) entry which is preliminary data.</text>
</comment>
<evidence type="ECO:0000313" key="10">
    <source>
        <dbReference type="Proteomes" id="UP001501337"/>
    </source>
</evidence>
<evidence type="ECO:0000256" key="2">
    <source>
        <dbReference type="ARBA" id="ARBA00009773"/>
    </source>
</evidence>
<name>A0ABP7NPT3_9GAMM</name>
<evidence type="ECO:0000256" key="1">
    <source>
        <dbReference type="ARBA" id="ARBA00004651"/>
    </source>
</evidence>
<proteinExistence type="inferred from homology"/>
<dbReference type="Pfam" id="PF01594">
    <property type="entry name" value="AI-2E_transport"/>
    <property type="match status" value="1"/>
</dbReference>
<feature type="transmembrane region" description="Helical" evidence="8">
    <location>
        <begin position="12"/>
        <end position="33"/>
    </location>
</feature>
<evidence type="ECO:0000256" key="8">
    <source>
        <dbReference type="SAM" id="Phobius"/>
    </source>
</evidence>
<comment type="similarity">
    <text evidence="2">Belongs to the autoinducer-2 exporter (AI-2E) (TC 2.A.86) family.</text>
</comment>
<dbReference type="PANTHER" id="PTHR21716:SF53">
    <property type="entry name" value="PERMEASE PERM-RELATED"/>
    <property type="match status" value="1"/>
</dbReference>
<dbReference type="RefSeq" id="WP_344803499.1">
    <property type="nucleotide sequence ID" value="NZ_BAABBO010000001.1"/>
</dbReference>
<feature type="transmembrane region" description="Helical" evidence="8">
    <location>
        <begin position="156"/>
        <end position="177"/>
    </location>
</feature>
<feature type="transmembrane region" description="Helical" evidence="8">
    <location>
        <begin position="71"/>
        <end position="93"/>
    </location>
</feature>
<evidence type="ECO:0000313" key="9">
    <source>
        <dbReference type="EMBL" id="GAA3951220.1"/>
    </source>
</evidence>
<keyword evidence="5 8" id="KW-0812">Transmembrane</keyword>
<protein>
    <submittedName>
        <fullName evidence="9">AI-2E family transporter</fullName>
    </submittedName>
</protein>
<dbReference type="Proteomes" id="UP001501337">
    <property type="component" value="Unassembled WGS sequence"/>
</dbReference>
<accession>A0ABP7NPT3</accession>
<evidence type="ECO:0000256" key="5">
    <source>
        <dbReference type="ARBA" id="ARBA00022692"/>
    </source>
</evidence>
<feature type="transmembrane region" description="Helical" evidence="8">
    <location>
        <begin position="278"/>
        <end position="301"/>
    </location>
</feature>
<sequence>MIKVLRSWFHKYFSDEEAVILLLLLVLVLALVINFGSALAPVLASLVIAYVLQGVVIRLKRLGMPHLAATVLVFLVFFSLTLASIFLLLPLLFSQTTELVKELPKMLNGAQAQIDQFALRYPEYLSQERISEFYGQIATEASVMGQWLVSSISSSIPALIGILIYAVLVPILVFFMLKDRDLLVGWLSRRLPAKRQLMNTIWTEANQQFANYIRGKVLEIVIVGAATYVSFVLMGVNYAALLALLVGLSVVVPYVGAAVVTIPVALVSIFQFGWGSEFIWVMTVYGIIQALDGNVLVPLLFSEVVNLHPVVIIVSVLFFGAMWGLWGVFFAIPLATLLKAIIAAWPTASLAYDGGASDI</sequence>
<feature type="transmembrane region" description="Helical" evidence="8">
    <location>
        <begin position="307"/>
        <end position="332"/>
    </location>
</feature>